<name>A0A3M9MWK8_9BACT</name>
<dbReference type="InterPro" id="IPR029052">
    <property type="entry name" value="Metallo-depent_PP-like"/>
</dbReference>
<dbReference type="Gene3D" id="3.60.21.10">
    <property type="match status" value="1"/>
</dbReference>
<organism evidence="5 6">
    <name type="scientific">Rufibacter immobilis</name>
    <dbReference type="NCBI Taxonomy" id="1348778"/>
    <lineage>
        <taxon>Bacteria</taxon>
        <taxon>Pseudomonadati</taxon>
        <taxon>Bacteroidota</taxon>
        <taxon>Cytophagia</taxon>
        <taxon>Cytophagales</taxon>
        <taxon>Hymenobacteraceae</taxon>
        <taxon>Rufibacter</taxon>
    </lineage>
</organism>
<dbReference type="InterPro" id="IPR051918">
    <property type="entry name" value="STPP_CPPED1"/>
</dbReference>
<feature type="signal peptide" evidence="1">
    <location>
        <begin position="1"/>
        <end position="20"/>
    </location>
</feature>
<dbReference type="RefSeq" id="WP_123132991.1">
    <property type="nucleotide sequence ID" value="NZ_RJJE01000009.1"/>
</dbReference>
<dbReference type="Pfam" id="PF16371">
    <property type="entry name" value="MetallophosN"/>
    <property type="match status" value="1"/>
</dbReference>
<dbReference type="AlphaFoldDB" id="A0A3M9MWK8"/>
<protein>
    <submittedName>
        <fullName evidence="5">Metallophosphoesterase</fullName>
    </submittedName>
</protein>
<feature type="domain" description="Calcineurin-like phosphoesterase N-terminal" evidence="4">
    <location>
        <begin position="37"/>
        <end position="112"/>
    </location>
</feature>
<evidence type="ECO:0000313" key="6">
    <source>
        <dbReference type="Proteomes" id="UP000271010"/>
    </source>
</evidence>
<sequence>MKRRTFLQSLALFSGGLVLAGPSVFARSKKAAQTLSGTVKAKGKKLAKVVVSDGFSVVQTNKRGQFELPVNDRAKFVFVSIPAGYEFPQEKGLARHYQPIGNGKKDKYDFELQPLGKDDSKHSFIVWADPQVKDAKDVALMMQDSVPDAQKLVQSLGKDALVHGIGVGDLVWDNHKLFPDYSKAVGAIGVPFFQALGNHDMDYRLGGDETSDATFQKIFGPTYYSFNRGKAHYIVLDDVRYLGKEREYDGHLNEQQLAWIKQDLSFVPKDHLVIISAHIPISSAVKNREDLFALLKGYQVHIMTGHTHTNYNMLREGVYEHVHGTVCGAWWSGSICTDGTPNGYGVYEVNGNQLQWYYKSTGKDKSYQISLDIEKLTGQNRFIANVWNWDPAWKVEWYADGKAMGALQNTKGYDPEAVRTMKGDKLPARRAFAEPARTEHLFMSHFGPEVKQVKVVATDRFGNQFEAVSASA</sequence>
<dbReference type="Proteomes" id="UP000271010">
    <property type="component" value="Unassembled WGS sequence"/>
</dbReference>
<comment type="caution">
    <text evidence="5">The sequence shown here is derived from an EMBL/GenBank/DDBJ whole genome shotgun (WGS) entry which is preliminary data.</text>
</comment>
<gene>
    <name evidence="5" type="ORF">EFA69_10280</name>
</gene>
<evidence type="ECO:0000256" key="1">
    <source>
        <dbReference type="SAM" id="SignalP"/>
    </source>
</evidence>
<feature type="domain" description="Calcineurin-like phosphoesterase C-terminal" evidence="3">
    <location>
        <begin position="320"/>
        <end position="465"/>
    </location>
</feature>
<feature type="chain" id="PRO_5018002444" evidence="1">
    <location>
        <begin position="21"/>
        <end position="472"/>
    </location>
</feature>
<dbReference type="GO" id="GO:0016787">
    <property type="term" value="F:hydrolase activity"/>
    <property type="evidence" value="ECO:0007669"/>
    <property type="project" value="InterPro"/>
</dbReference>
<evidence type="ECO:0000259" key="3">
    <source>
        <dbReference type="Pfam" id="PF16370"/>
    </source>
</evidence>
<dbReference type="OrthoDB" id="1776264at2"/>
<dbReference type="InterPro" id="IPR004843">
    <property type="entry name" value="Calcineurin-like_PHP"/>
</dbReference>
<keyword evidence="1" id="KW-0732">Signal</keyword>
<reference evidence="5 6" key="1">
    <citation type="submission" date="2018-11" db="EMBL/GenBank/DDBJ databases">
        <title>Rufibacter latericius sp. nov., isolated from water in Baiyang Lake.</title>
        <authorList>
            <person name="Yang Y."/>
        </authorList>
    </citation>
    <scope>NUCLEOTIDE SEQUENCE [LARGE SCALE GENOMIC DNA]</scope>
    <source>
        <strain evidence="5 6">MCC P1</strain>
    </source>
</reference>
<dbReference type="PANTHER" id="PTHR43143">
    <property type="entry name" value="METALLOPHOSPHOESTERASE, CALCINEURIN SUPERFAMILY"/>
    <property type="match status" value="1"/>
</dbReference>
<dbReference type="Pfam" id="PF16370">
    <property type="entry name" value="MetallophosC"/>
    <property type="match status" value="1"/>
</dbReference>
<dbReference type="InterPro" id="IPR032288">
    <property type="entry name" value="Metallophos_C"/>
</dbReference>
<keyword evidence="6" id="KW-1185">Reference proteome</keyword>
<evidence type="ECO:0000259" key="4">
    <source>
        <dbReference type="Pfam" id="PF16371"/>
    </source>
</evidence>
<proteinExistence type="predicted"/>
<evidence type="ECO:0000259" key="2">
    <source>
        <dbReference type="Pfam" id="PF00149"/>
    </source>
</evidence>
<dbReference type="InterPro" id="IPR032285">
    <property type="entry name" value="Metallophos_N"/>
</dbReference>
<feature type="domain" description="Calcineurin-like phosphoesterase" evidence="2">
    <location>
        <begin position="148"/>
        <end position="309"/>
    </location>
</feature>
<dbReference type="PANTHER" id="PTHR43143:SF1">
    <property type="entry name" value="SERINE_THREONINE-PROTEIN PHOSPHATASE CPPED1"/>
    <property type="match status" value="1"/>
</dbReference>
<dbReference type="Pfam" id="PF00149">
    <property type="entry name" value="Metallophos"/>
    <property type="match status" value="1"/>
</dbReference>
<accession>A0A3M9MWK8</accession>
<dbReference type="EMBL" id="RJJE01000009">
    <property type="protein sequence ID" value="RNI29909.1"/>
    <property type="molecule type" value="Genomic_DNA"/>
</dbReference>
<evidence type="ECO:0000313" key="5">
    <source>
        <dbReference type="EMBL" id="RNI29909.1"/>
    </source>
</evidence>
<dbReference type="SUPFAM" id="SSF56300">
    <property type="entry name" value="Metallo-dependent phosphatases"/>
    <property type="match status" value="1"/>
</dbReference>